<evidence type="ECO:0000256" key="6">
    <source>
        <dbReference type="ARBA" id="ARBA00023180"/>
    </source>
</evidence>
<evidence type="ECO:0000256" key="5">
    <source>
        <dbReference type="ARBA" id="ARBA00023157"/>
    </source>
</evidence>
<comment type="caution">
    <text evidence="13">The sequence shown here is derived from an EMBL/GenBank/DDBJ whole genome shotgun (WGS) entry which is preliminary data.</text>
</comment>
<evidence type="ECO:0000256" key="11">
    <source>
        <dbReference type="SAM" id="SignalP"/>
    </source>
</evidence>
<dbReference type="CDD" id="cd00069">
    <property type="entry name" value="GHB_like"/>
    <property type="match status" value="1"/>
</dbReference>
<dbReference type="Pfam" id="PF00007">
    <property type="entry name" value="Cys_knot"/>
    <property type="match status" value="1"/>
</dbReference>
<dbReference type="PANTHER" id="PTHR11515:SF5">
    <property type="entry name" value="THYROTROPIN SUBUNIT BETA"/>
    <property type="match status" value="1"/>
</dbReference>
<evidence type="ECO:0000256" key="3">
    <source>
        <dbReference type="ARBA" id="ARBA00022525"/>
    </source>
</evidence>
<protein>
    <recommendedName>
        <fullName evidence="8">Thyrotropin subunit beta</fullName>
    </recommendedName>
    <alternativeName>
        <fullName evidence="9">Thyroid-stimulating hormone subunit beta</fullName>
    </alternativeName>
    <alternativeName>
        <fullName evidence="10">Thyrotropin beta chain</fullName>
    </alternativeName>
</protein>
<evidence type="ECO:0000256" key="9">
    <source>
        <dbReference type="ARBA" id="ARBA00042284"/>
    </source>
</evidence>
<evidence type="ECO:0000313" key="13">
    <source>
        <dbReference type="EMBL" id="KAK6482714.1"/>
    </source>
</evidence>
<evidence type="ECO:0000256" key="2">
    <source>
        <dbReference type="ARBA" id="ARBA00006552"/>
    </source>
</evidence>
<keyword evidence="3" id="KW-0964">Secreted</keyword>
<evidence type="ECO:0000256" key="8">
    <source>
        <dbReference type="ARBA" id="ARBA00039483"/>
    </source>
</evidence>
<gene>
    <name evidence="13" type="ORF">HHUSO_G15789</name>
</gene>
<evidence type="ECO:0000259" key="12">
    <source>
        <dbReference type="Pfam" id="PF00007"/>
    </source>
</evidence>
<evidence type="ECO:0000256" key="1">
    <source>
        <dbReference type="ARBA" id="ARBA00004613"/>
    </source>
</evidence>
<feature type="chain" id="PRO_5046341259" description="Thyrotropin subunit beta" evidence="11">
    <location>
        <begin position="19"/>
        <end position="130"/>
    </location>
</feature>
<comment type="subcellular location">
    <subcellularLocation>
        <location evidence="1">Secreted</location>
    </subcellularLocation>
</comment>
<keyword evidence="6" id="KW-0325">Glycoprotein</keyword>
<dbReference type="Gene3D" id="2.10.90.10">
    <property type="entry name" value="Cystine-knot cytokines"/>
    <property type="match status" value="1"/>
</dbReference>
<keyword evidence="5" id="KW-1015">Disulfide bond</keyword>
<dbReference type="InterPro" id="IPR029034">
    <property type="entry name" value="Cystine-knot_cytokine"/>
</dbReference>
<dbReference type="SUPFAM" id="SSF57501">
    <property type="entry name" value="Cystine-knot cytokines"/>
    <property type="match status" value="1"/>
</dbReference>
<proteinExistence type="inferred from homology"/>
<dbReference type="EMBL" id="JAHFZB010000013">
    <property type="protein sequence ID" value="KAK6482714.1"/>
    <property type="molecule type" value="Genomic_DNA"/>
</dbReference>
<dbReference type="InterPro" id="IPR006208">
    <property type="entry name" value="Glyco_hormone_CN"/>
</dbReference>
<feature type="domain" description="Glycoprotein hormone subunit beta" evidence="12">
    <location>
        <begin position="21"/>
        <end position="113"/>
    </location>
</feature>
<keyword evidence="4" id="KW-0372">Hormone</keyword>
<feature type="signal peptide" evidence="11">
    <location>
        <begin position="1"/>
        <end position="18"/>
    </location>
</feature>
<evidence type="ECO:0000256" key="10">
    <source>
        <dbReference type="ARBA" id="ARBA00042931"/>
    </source>
</evidence>
<dbReference type="SMART" id="SM00068">
    <property type="entry name" value="GHB"/>
    <property type="match status" value="1"/>
</dbReference>
<comment type="subunit">
    <text evidence="7">Heterodimer of a common alpha chain and a unique beta chain which confers biological specificity to thyrotropin, lutropin, follitropin and gonadotropin.</text>
</comment>
<dbReference type="PANTHER" id="PTHR11515">
    <property type="entry name" value="GLYCOPROTEIN HORMONE BETA CHAIN"/>
    <property type="match status" value="1"/>
</dbReference>
<keyword evidence="14" id="KW-1185">Reference proteome</keyword>
<accession>A0ABR0ZDB5</accession>
<organism evidence="13 14">
    <name type="scientific">Huso huso</name>
    <name type="common">Beluga</name>
    <name type="synonym">Acipenser huso</name>
    <dbReference type="NCBI Taxonomy" id="61971"/>
    <lineage>
        <taxon>Eukaryota</taxon>
        <taxon>Metazoa</taxon>
        <taxon>Chordata</taxon>
        <taxon>Craniata</taxon>
        <taxon>Vertebrata</taxon>
        <taxon>Euteleostomi</taxon>
        <taxon>Actinopterygii</taxon>
        <taxon>Chondrostei</taxon>
        <taxon>Acipenseriformes</taxon>
        <taxon>Acipenseridae</taxon>
        <taxon>Huso</taxon>
    </lineage>
</organism>
<evidence type="ECO:0000256" key="7">
    <source>
        <dbReference type="ARBA" id="ARBA00038688"/>
    </source>
</evidence>
<reference evidence="13 14" key="1">
    <citation type="submission" date="2021-05" db="EMBL/GenBank/DDBJ databases">
        <authorList>
            <person name="Zahm M."/>
            <person name="Klopp C."/>
            <person name="Cabau C."/>
            <person name="Kuhl H."/>
            <person name="Suciu R."/>
            <person name="Ciorpac M."/>
            <person name="Holostenco D."/>
            <person name="Gessner J."/>
            <person name="Wuertz S."/>
            <person name="Hohne C."/>
            <person name="Stock M."/>
            <person name="Gislard M."/>
            <person name="Lluch J."/>
            <person name="Milhes M."/>
            <person name="Lampietro C."/>
            <person name="Lopez Roques C."/>
            <person name="Donnadieu C."/>
            <person name="Du K."/>
            <person name="Schartl M."/>
            <person name="Guiguen Y."/>
        </authorList>
    </citation>
    <scope>NUCLEOTIDE SEQUENCE [LARGE SCALE GENOMIC DNA]</scope>
    <source>
        <strain evidence="13">Hh-F2</strain>
        <tissue evidence="13">Blood</tissue>
    </source>
</reference>
<evidence type="ECO:0000313" key="14">
    <source>
        <dbReference type="Proteomes" id="UP001369086"/>
    </source>
</evidence>
<comment type="similarity">
    <text evidence="2">Belongs to the glycoprotein hormones subunit beta family.</text>
</comment>
<dbReference type="InterPro" id="IPR018245">
    <property type="entry name" value="Gonadotropin_bsu_CS"/>
</dbReference>
<dbReference type="PROSITE" id="PS00261">
    <property type="entry name" value="GLYCO_HORMONE_BETA_1"/>
    <property type="match status" value="1"/>
</dbReference>
<name>A0ABR0ZDB5_HUSHU</name>
<keyword evidence="11" id="KW-0732">Signal</keyword>
<sequence length="130" mass="14990">MLVLGMLIFIFSWSFSQAQSLCTVTRHMLYVEKDECSHCIVINTTICAGYCMSRTLLFKTALSQSVCMYNYVKIKIPGRPSNVYPFDRFIVALSCRCYQCNTDTIECTESEKPQQCTKLPWHIPASNRYN</sequence>
<dbReference type="InterPro" id="IPR001545">
    <property type="entry name" value="Gonadotropin_bsu"/>
</dbReference>
<dbReference type="Proteomes" id="UP001369086">
    <property type="component" value="Unassembled WGS sequence"/>
</dbReference>
<evidence type="ECO:0000256" key="4">
    <source>
        <dbReference type="ARBA" id="ARBA00022702"/>
    </source>
</evidence>